<evidence type="ECO:0000313" key="2">
    <source>
        <dbReference type="EMBL" id="VDS07933.1"/>
    </source>
</evidence>
<keyword evidence="3" id="KW-1185">Reference proteome</keyword>
<dbReference type="AlphaFoldDB" id="A0A3S4CII5"/>
<organism evidence="2 3">
    <name type="scientific">Paracoccus haematequi</name>
    <dbReference type="NCBI Taxonomy" id="2491866"/>
    <lineage>
        <taxon>Bacteria</taxon>
        <taxon>Pseudomonadati</taxon>
        <taxon>Pseudomonadota</taxon>
        <taxon>Alphaproteobacteria</taxon>
        <taxon>Rhodobacterales</taxon>
        <taxon>Paracoccaceae</taxon>
        <taxon>Paracoccus</taxon>
    </lineage>
</organism>
<reference evidence="2 3" key="1">
    <citation type="submission" date="2018-12" db="EMBL/GenBank/DDBJ databases">
        <authorList>
            <person name="Criscuolo A."/>
        </authorList>
    </citation>
    <scope>NUCLEOTIDE SEQUENCE [LARGE SCALE GENOMIC DNA]</scope>
    <source>
        <strain evidence="2">ACIP1116241</strain>
    </source>
</reference>
<dbReference type="EMBL" id="UZWE01000024">
    <property type="protein sequence ID" value="VDS07933.1"/>
    <property type="molecule type" value="Genomic_DNA"/>
</dbReference>
<name>A0A3S4CII5_9RHOB</name>
<accession>A0A3S4CII5</accession>
<feature type="compositionally biased region" description="Basic and acidic residues" evidence="1">
    <location>
        <begin position="27"/>
        <end position="47"/>
    </location>
</feature>
<dbReference type="Proteomes" id="UP000270743">
    <property type="component" value="Unassembled WGS sequence"/>
</dbReference>
<gene>
    <name evidence="2" type="ORF">PARHAE_01113</name>
</gene>
<proteinExistence type="predicted"/>
<sequence>MSLLVRAWRRLRAAIWEMMTVDVYDTAEDRKRQPEQDSDETPRPPHS</sequence>
<feature type="region of interest" description="Disordered" evidence="1">
    <location>
        <begin position="25"/>
        <end position="47"/>
    </location>
</feature>
<evidence type="ECO:0000313" key="3">
    <source>
        <dbReference type="Proteomes" id="UP000270743"/>
    </source>
</evidence>
<protein>
    <submittedName>
        <fullName evidence="2">Uncharacterized protein</fullName>
    </submittedName>
</protein>
<evidence type="ECO:0000256" key="1">
    <source>
        <dbReference type="SAM" id="MobiDB-lite"/>
    </source>
</evidence>
<dbReference type="RefSeq" id="WP_164555162.1">
    <property type="nucleotide sequence ID" value="NZ_UZWE01000024.1"/>
</dbReference>